<evidence type="ECO:0000313" key="4">
    <source>
        <dbReference type="Proteomes" id="UP001500420"/>
    </source>
</evidence>
<keyword evidence="2" id="KW-0812">Transmembrane</keyword>
<feature type="transmembrane region" description="Helical" evidence="2">
    <location>
        <begin position="79"/>
        <end position="96"/>
    </location>
</feature>
<name>A0AAV3T4H0_9EURY</name>
<feature type="region of interest" description="Disordered" evidence="1">
    <location>
        <begin position="1"/>
        <end position="29"/>
    </location>
</feature>
<keyword evidence="2" id="KW-0472">Membrane</keyword>
<feature type="transmembrane region" description="Helical" evidence="2">
    <location>
        <begin position="117"/>
        <end position="137"/>
    </location>
</feature>
<accession>A0AAV3T4H0</accession>
<gene>
    <name evidence="3" type="ORF">GCM10009020_03950</name>
</gene>
<feature type="transmembrane region" description="Helical" evidence="2">
    <location>
        <begin position="149"/>
        <end position="172"/>
    </location>
</feature>
<dbReference type="EMBL" id="BAAADV010000001">
    <property type="protein sequence ID" value="GAA0662636.1"/>
    <property type="molecule type" value="Genomic_DNA"/>
</dbReference>
<reference evidence="3 4" key="1">
    <citation type="journal article" date="2019" name="Int. J. Syst. Evol. Microbiol.">
        <title>The Global Catalogue of Microorganisms (GCM) 10K type strain sequencing project: providing services to taxonomists for standard genome sequencing and annotation.</title>
        <authorList>
            <consortium name="The Broad Institute Genomics Platform"/>
            <consortium name="The Broad Institute Genome Sequencing Center for Infectious Disease"/>
            <person name="Wu L."/>
            <person name="Ma J."/>
        </authorList>
    </citation>
    <scope>NUCLEOTIDE SEQUENCE [LARGE SCALE GENOMIC DNA]</scope>
    <source>
        <strain evidence="3 4">JCM 16328</strain>
    </source>
</reference>
<feature type="transmembrane region" description="Helical" evidence="2">
    <location>
        <begin position="203"/>
        <end position="224"/>
    </location>
</feature>
<dbReference type="AlphaFoldDB" id="A0AAV3T4H0"/>
<dbReference type="RefSeq" id="WP_343772156.1">
    <property type="nucleotide sequence ID" value="NZ_BAAADV010000001.1"/>
</dbReference>
<keyword evidence="2" id="KW-1133">Transmembrane helix</keyword>
<protein>
    <submittedName>
        <fullName evidence="3">Uncharacterized protein</fullName>
    </submittedName>
</protein>
<evidence type="ECO:0000313" key="3">
    <source>
        <dbReference type="EMBL" id="GAA0662636.1"/>
    </source>
</evidence>
<feature type="compositionally biased region" description="Acidic residues" evidence="1">
    <location>
        <begin position="1"/>
        <end position="12"/>
    </location>
</feature>
<feature type="transmembrane region" description="Helical" evidence="2">
    <location>
        <begin position="54"/>
        <end position="73"/>
    </location>
</feature>
<keyword evidence="4" id="KW-1185">Reference proteome</keyword>
<proteinExistence type="predicted"/>
<dbReference type="Proteomes" id="UP001500420">
    <property type="component" value="Unassembled WGS sequence"/>
</dbReference>
<evidence type="ECO:0000256" key="2">
    <source>
        <dbReference type="SAM" id="Phobius"/>
    </source>
</evidence>
<sequence>MSGDTADDEGPVDAETPGDGSPAGDPDLDALRRDLDQIKTAMGIEDRYPGQRRLWAVHGVLVGGAAVLTNVLFAFPIPNFLYIAVWFVLIALAGVLQWRSAVATDVDDPGPTPSWRVVFGTLVAGWFVLTAIASAIFGDVPGVVQGAYFFSLSVAVLGMGYLLAGTVLSAYSIRARDRYPYYVAGVWMLVFAFFMPYVEFLQYFGYALFGALFFLHGVGTYYLLTYRWD</sequence>
<comment type="caution">
    <text evidence="3">The sequence shown here is derived from an EMBL/GenBank/DDBJ whole genome shotgun (WGS) entry which is preliminary data.</text>
</comment>
<evidence type="ECO:0000256" key="1">
    <source>
        <dbReference type="SAM" id="MobiDB-lite"/>
    </source>
</evidence>
<feature type="transmembrane region" description="Helical" evidence="2">
    <location>
        <begin position="179"/>
        <end position="197"/>
    </location>
</feature>
<organism evidence="3 4">
    <name type="scientific">Natronoarchaeum mannanilyticum</name>
    <dbReference type="NCBI Taxonomy" id="926360"/>
    <lineage>
        <taxon>Archaea</taxon>
        <taxon>Methanobacteriati</taxon>
        <taxon>Methanobacteriota</taxon>
        <taxon>Stenosarchaea group</taxon>
        <taxon>Halobacteria</taxon>
        <taxon>Halobacteriales</taxon>
        <taxon>Natronoarchaeaceae</taxon>
    </lineage>
</organism>